<dbReference type="Gene3D" id="3.40.50.300">
    <property type="entry name" value="P-loop containing nucleotide triphosphate hydrolases"/>
    <property type="match status" value="1"/>
</dbReference>
<reference evidence="1 2" key="1">
    <citation type="submission" date="2021-03" db="EMBL/GenBank/DDBJ databases">
        <title>Aliifodinibius sp. nov., a new bacterium isolated from saline soil.</title>
        <authorList>
            <person name="Galisteo C."/>
            <person name="De La Haba R."/>
            <person name="Sanchez-Porro C."/>
            <person name="Ventosa A."/>
        </authorList>
    </citation>
    <scope>NUCLEOTIDE SEQUENCE [LARGE SCALE GENOMIC DNA]</scope>
    <source>
        <strain evidence="1 2">1BSP15-2V2</strain>
    </source>
</reference>
<gene>
    <name evidence="1" type="ORF">J6I44_20145</name>
</gene>
<evidence type="ECO:0000313" key="1">
    <source>
        <dbReference type="EMBL" id="MCW9709184.1"/>
    </source>
</evidence>
<name>A0ABT3PTM1_9BACT</name>
<protein>
    <submittedName>
        <fullName evidence="1">Sulfotransferase</fullName>
    </submittedName>
</protein>
<accession>A0ABT3PTM1</accession>
<keyword evidence="2" id="KW-1185">Reference proteome</keyword>
<dbReference type="SUPFAM" id="SSF52540">
    <property type="entry name" value="P-loop containing nucleoside triphosphate hydrolases"/>
    <property type="match status" value="1"/>
</dbReference>
<dbReference type="Proteomes" id="UP001207918">
    <property type="component" value="Unassembled WGS sequence"/>
</dbReference>
<dbReference type="EMBL" id="JAGGJA010000025">
    <property type="protein sequence ID" value="MCW9709184.1"/>
    <property type="molecule type" value="Genomic_DNA"/>
</dbReference>
<dbReference type="RefSeq" id="WP_265768057.1">
    <property type="nucleotide sequence ID" value="NZ_JAGGJA010000025.1"/>
</dbReference>
<sequence>MSFKQQSLRRIRNFLYRHLRSTLRRFEQANRALLRSVDEHPSPIAEAPQITNRQTDDRWQSIQPVWVLSTGRTGTNTMTELFKLSPLIDAFHEPAPELFQFSYDYFMNQIDRSDAKQMLKYLRDELVFRSYRDGFIFVETNNRLAYIADLLLDLYPSSKFIHVYRNPYDFIRSGMRRSYYQGHMRDYARIHPIQSEPDHEQWKTYTAIQKTAWNWKRVNEYCLNFMATLPQEQKMSFSSEDFFEADPSLTDPLFNFIGSSDFHPPVSDINRVMGKKHNAQKRGQFSKPSNWTDQQVEQVNAIIAPVAATLEYPLISDESIS</sequence>
<evidence type="ECO:0000313" key="2">
    <source>
        <dbReference type="Proteomes" id="UP001207918"/>
    </source>
</evidence>
<comment type="caution">
    <text evidence="1">The sequence shown here is derived from an EMBL/GenBank/DDBJ whole genome shotgun (WGS) entry which is preliminary data.</text>
</comment>
<dbReference type="InterPro" id="IPR027417">
    <property type="entry name" value="P-loop_NTPase"/>
</dbReference>
<organism evidence="1 2">
    <name type="scientific">Fodinibius salsisoli</name>
    <dbReference type="NCBI Taxonomy" id="2820877"/>
    <lineage>
        <taxon>Bacteria</taxon>
        <taxon>Pseudomonadati</taxon>
        <taxon>Balneolota</taxon>
        <taxon>Balneolia</taxon>
        <taxon>Balneolales</taxon>
        <taxon>Balneolaceae</taxon>
        <taxon>Fodinibius</taxon>
    </lineage>
</organism>
<proteinExistence type="predicted"/>